<protein>
    <recommendedName>
        <fullName evidence="13">C2H2-type domain-containing protein</fullName>
    </recommendedName>
</protein>
<keyword evidence="7" id="KW-0805">Transcription regulation</keyword>
<dbReference type="Proteomes" id="UP000253551">
    <property type="component" value="Unassembled WGS sequence"/>
</dbReference>
<evidence type="ECO:0000256" key="2">
    <source>
        <dbReference type="ARBA" id="ARBA00006991"/>
    </source>
</evidence>
<comment type="similarity">
    <text evidence="2">Belongs to the krueppel C2H2-type zinc-finger protein family.</text>
</comment>
<evidence type="ECO:0000256" key="8">
    <source>
        <dbReference type="ARBA" id="ARBA00023163"/>
    </source>
</evidence>
<feature type="compositionally biased region" description="Low complexity" evidence="12">
    <location>
        <begin position="16"/>
        <end position="33"/>
    </location>
</feature>
<evidence type="ECO:0000313" key="14">
    <source>
        <dbReference type="EMBL" id="RCH79727.1"/>
    </source>
</evidence>
<dbReference type="SMART" id="SM00355">
    <property type="entry name" value="ZnF_C2H2"/>
    <property type="match status" value="2"/>
</dbReference>
<comment type="similarity">
    <text evidence="10">Belongs to the sal C2H2-type zinc-finger protein family.</text>
</comment>
<accession>A0A367IPV6</accession>
<evidence type="ECO:0000313" key="15">
    <source>
        <dbReference type="Proteomes" id="UP000253551"/>
    </source>
</evidence>
<keyword evidence="9" id="KW-0539">Nucleus</keyword>
<dbReference type="EMBL" id="PJQM01006405">
    <property type="protein sequence ID" value="RCH79727.1"/>
    <property type="molecule type" value="Genomic_DNA"/>
</dbReference>
<evidence type="ECO:0000256" key="5">
    <source>
        <dbReference type="ARBA" id="ARBA00022771"/>
    </source>
</evidence>
<dbReference type="SUPFAM" id="SSF57667">
    <property type="entry name" value="beta-beta-alpha zinc fingers"/>
    <property type="match status" value="1"/>
</dbReference>
<evidence type="ECO:0000256" key="9">
    <source>
        <dbReference type="ARBA" id="ARBA00023242"/>
    </source>
</evidence>
<dbReference type="Gene3D" id="3.30.160.60">
    <property type="entry name" value="Classic Zinc Finger"/>
    <property type="match status" value="2"/>
</dbReference>
<feature type="non-terminal residue" evidence="14">
    <location>
        <position position="1"/>
    </location>
</feature>
<keyword evidence="6" id="KW-0862">Zinc</keyword>
<feature type="region of interest" description="Disordered" evidence="12">
    <location>
        <begin position="9"/>
        <end position="39"/>
    </location>
</feature>
<keyword evidence="4" id="KW-0677">Repeat</keyword>
<reference evidence="14 15" key="1">
    <citation type="journal article" date="2018" name="G3 (Bethesda)">
        <title>Phylogenetic and Phylogenomic Definition of Rhizopus Species.</title>
        <authorList>
            <person name="Gryganskyi A.P."/>
            <person name="Golan J."/>
            <person name="Dolatabadi S."/>
            <person name="Mondo S."/>
            <person name="Robb S."/>
            <person name="Idnurm A."/>
            <person name="Muszewska A."/>
            <person name="Steczkiewicz K."/>
            <person name="Masonjones S."/>
            <person name="Liao H.L."/>
            <person name="Gajdeczka M.T."/>
            <person name="Anike F."/>
            <person name="Vuek A."/>
            <person name="Anishchenko I.M."/>
            <person name="Voigt K."/>
            <person name="de Hoog G.S."/>
            <person name="Smith M.E."/>
            <person name="Heitman J."/>
            <person name="Vilgalys R."/>
            <person name="Stajich J.E."/>
        </authorList>
    </citation>
    <scope>NUCLEOTIDE SEQUENCE [LARGE SCALE GENOMIC DNA]</scope>
    <source>
        <strain evidence="14 15">LSU 92-RS-03</strain>
    </source>
</reference>
<comment type="subcellular location">
    <subcellularLocation>
        <location evidence="1">Nucleus</location>
    </subcellularLocation>
</comment>
<dbReference type="PANTHER" id="PTHR23233">
    <property type="entry name" value="SAL-LIKE PROTEIN"/>
    <property type="match status" value="1"/>
</dbReference>
<dbReference type="InterPro" id="IPR051565">
    <property type="entry name" value="Sal_C2H2-zinc-finger"/>
</dbReference>
<comment type="caution">
    <text evidence="14">The sequence shown here is derived from an EMBL/GenBank/DDBJ whole genome shotgun (WGS) entry which is preliminary data.</text>
</comment>
<dbReference type="PANTHER" id="PTHR23233:SF84">
    <property type="entry name" value="FI23031P1"/>
    <property type="match status" value="1"/>
</dbReference>
<name>A0A367IPV6_RHIST</name>
<keyword evidence="5 11" id="KW-0863">Zinc-finger</keyword>
<keyword evidence="15" id="KW-1185">Reference proteome</keyword>
<dbReference type="GO" id="GO:0008270">
    <property type="term" value="F:zinc ion binding"/>
    <property type="evidence" value="ECO:0007669"/>
    <property type="project" value="UniProtKB-KW"/>
</dbReference>
<dbReference type="InterPro" id="IPR013087">
    <property type="entry name" value="Znf_C2H2_type"/>
</dbReference>
<keyword evidence="8" id="KW-0804">Transcription</keyword>
<dbReference type="GO" id="GO:0000978">
    <property type="term" value="F:RNA polymerase II cis-regulatory region sequence-specific DNA binding"/>
    <property type="evidence" value="ECO:0007669"/>
    <property type="project" value="TreeGrafter"/>
</dbReference>
<sequence length="141" mass="16287">FLLPLEEERKLKGHRSSQSMSSLPSELQQLSLSGPNIPQKQINLEPLSPPVQLLSEALNQSKPKWVFDEKKLIERDEKTGKYYCPYCEKAFNRPSSLRIHIHSHTGEKPFICSEEGCGRTFSVQSNMRRHLRVHKIGRSFK</sequence>
<dbReference type="InterPro" id="IPR036236">
    <property type="entry name" value="Znf_C2H2_sf"/>
</dbReference>
<dbReference type="FunFam" id="3.30.160.60:FF:000358">
    <property type="entry name" value="zinc finger protein 24"/>
    <property type="match status" value="1"/>
</dbReference>
<evidence type="ECO:0000256" key="11">
    <source>
        <dbReference type="PROSITE-ProRule" id="PRU00042"/>
    </source>
</evidence>
<evidence type="ECO:0000256" key="6">
    <source>
        <dbReference type="ARBA" id="ARBA00022833"/>
    </source>
</evidence>
<evidence type="ECO:0000256" key="7">
    <source>
        <dbReference type="ARBA" id="ARBA00023015"/>
    </source>
</evidence>
<evidence type="ECO:0000256" key="4">
    <source>
        <dbReference type="ARBA" id="ARBA00022737"/>
    </source>
</evidence>
<feature type="domain" description="C2H2-type" evidence="13">
    <location>
        <begin position="82"/>
        <end position="109"/>
    </location>
</feature>
<dbReference type="FunFam" id="3.30.160.60:FF:000193">
    <property type="entry name" value="Zinc finger protein 300"/>
    <property type="match status" value="1"/>
</dbReference>
<evidence type="ECO:0000259" key="13">
    <source>
        <dbReference type="PROSITE" id="PS50157"/>
    </source>
</evidence>
<dbReference type="PROSITE" id="PS00028">
    <property type="entry name" value="ZINC_FINGER_C2H2_1"/>
    <property type="match status" value="2"/>
</dbReference>
<evidence type="ECO:0000256" key="3">
    <source>
        <dbReference type="ARBA" id="ARBA00022723"/>
    </source>
</evidence>
<dbReference type="OrthoDB" id="6077919at2759"/>
<dbReference type="Pfam" id="PF00096">
    <property type="entry name" value="zf-C2H2"/>
    <property type="match status" value="2"/>
</dbReference>
<dbReference type="AlphaFoldDB" id="A0A367IPV6"/>
<organism evidence="14 15">
    <name type="scientific">Rhizopus stolonifer</name>
    <name type="common">Rhizopus nigricans</name>
    <dbReference type="NCBI Taxonomy" id="4846"/>
    <lineage>
        <taxon>Eukaryota</taxon>
        <taxon>Fungi</taxon>
        <taxon>Fungi incertae sedis</taxon>
        <taxon>Mucoromycota</taxon>
        <taxon>Mucoromycotina</taxon>
        <taxon>Mucoromycetes</taxon>
        <taxon>Mucorales</taxon>
        <taxon>Mucorineae</taxon>
        <taxon>Rhizopodaceae</taxon>
        <taxon>Rhizopus</taxon>
    </lineage>
</organism>
<evidence type="ECO:0000256" key="1">
    <source>
        <dbReference type="ARBA" id="ARBA00004123"/>
    </source>
</evidence>
<evidence type="ECO:0000256" key="12">
    <source>
        <dbReference type="SAM" id="MobiDB-lite"/>
    </source>
</evidence>
<dbReference type="STRING" id="4846.A0A367IPV6"/>
<gene>
    <name evidence="14" type="ORF">CU098_002778</name>
</gene>
<keyword evidence="3" id="KW-0479">Metal-binding</keyword>
<dbReference type="GO" id="GO:0000981">
    <property type="term" value="F:DNA-binding transcription factor activity, RNA polymerase II-specific"/>
    <property type="evidence" value="ECO:0007669"/>
    <property type="project" value="TreeGrafter"/>
</dbReference>
<dbReference type="PROSITE" id="PS50157">
    <property type="entry name" value="ZINC_FINGER_C2H2_2"/>
    <property type="match status" value="2"/>
</dbReference>
<proteinExistence type="inferred from homology"/>
<evidence type="ECO:0000256" key="10">
    <source>
        <dbReference type="ARBA" id="ARBA00038474"/>
    </source>
</evidence>
<feature type="domain" description="C2H2-type" evidence="13">
    <location>
        <begin position="110"/>
        <end position="139"/>
    </location>
</feature>
<dbReference type="GO" id="GO:0005634">
    <property type="term" value="C:nucleus"/>
    <property type="evidence" value="ECO:0007669"/>
    <property type="project" value="UniProtKB-SubCell"/>
</dbReference>